<proteinExistence type="predicted"/>
<feature type="transmembrane region" description="Helical" evidence="1">
    <location>
        <begin position="226"/>
        <end position="246"/>
    </location>
</feature>
<gene>
    <name evidence="2" type="ORF">US54_C0021G0023</name>
</gene>
<keyword evidence="1" id="KW-0812">Transmembrane</keyword>
<feature type="transmembrane region" description="Helical" evidence="1">
    <location>
        <begin position="323"/>
        <end position="346"/>
    </location>
</feature>
<feature type="transmembrane region" description="Helical" evidence="1">
    <location>
        <begin position="38"/>
        <end position="61"/>
    </location>
</feature>
<comment type="caution">
    <text evidence="2">The sequence shown here is derived from an EMBL/GenBank/DDBJ whole genome shotgun (WGS) entry which is preliminary data.</text>
</comment>
<feature type="transmembrane region" description="Helical" evidence="1">
    <location>
        <begin position="496"/>
        <end position="518"/>
    </location>
</feature>
<reference evidence="2 3" key="1">
    <citation type="journal article" date="2015" name="Nature">
        <title>rRNA introns, odd ribosomes, and small enigmatic genomes across a large radiation of phyla.</title>
        <authorList>
            <person name="Brown C.T."/>
            <person name="Hug L.A."/>
            <person name="Thomas B.C."/>
            <person name="Sharon I."/>
            <person name="Castelle C.J."/>
            <person name="Singh A."/>
            <person name="Wilkins M.J."/>
            <person name="Williams K.H."/>
            <person name="Banfield J.F."/>
        </authorList>
    </citation>
    <scope>NUCLEOTIDE SEQUENCE [LARGE SCALE GENOMIC DNA]</scope>
</reference>
<feature type="transmembrane region" description="Helical" evidence="1">
    <location>
        <begin position="595"/>
        <end position="615"/>
    </location>
</feature>
<protein>
    <submittedName>
        <fullName evidence="2">YYY membrane protein</fullName>
    </submittedName>
</protein>
<feature type="transmembrane region" description="Helical" evidence="1">
    <location>
        <begin position="67"/>
        <end position="85"/>
    </location>
</feature>
<dbReference type="EMBL" id="LBTJ01000021">
    <property type="protein sequence ID" value="KKQ37996.1"/>
    <property type="molecule type" value="Genomic_DNA"/>
</dbReference>
<dbReference type="PANTHER" id="PTHR10790">
    <property type="entry name" value="TPR-DOMAIN CONTAINING PROTEIN"/>
    <property type="match status" value="1"/>
</dbReference>
<evidence type="ECO:0000313" key="3">
    <source>
        <dbReference type="Proteomes" id="UP000034471"/>
    </source>
</evidence>
<keyword evidence="1" id="KW-1133">Transmembrane helix</keyword>
<name>A0A0G0KBN0_9BACT</name>
<feature type="transmembrane region" description="Helical" evidence="1">
    <location>
        <begin position="6"/>
        <end position="26"/>
    </location>
</feature>
<feature type="transmembrane region" description="Helical" evidence="1">
    <location>
        <begin position="187"/>
        <end position="214"/>
    </location>
</feature>
<feature type="transmembrane region" description="Helical" evidence="1">
    <location>
        <begin position="97"/>
        <end position="118"/>
    </location>
</feature>
<dbReference type="InterPro" id="IPR018746">
    <property type="entry name" value="DUF2298"/>
</dbReference>
<accession>A0A0G0KBN0</accession>
<keyword evidence="1" id="KW-0472">Membrane</keyword>
<feature type="non-terminal residue" evidence="2">
    <location>
        <position position="733"/>
    </location>
</feature>
<evidence type="ECO:0000256" key="1">
    <source>
        <dbReference type="SAM" id="Phobius"/>
    </source>
</evidence>
<feature type="transmembrane region" description="Helical" evidence="1">
    <location>
        <begin position="570"/>
        <end position="588"/>
    </location>
</feature>
<dbReference type="STRING" id="1618481.US54_C0021G0023"/>
<evidence type="ECO:0000313" key="2">
    <source>
        <dbReference type="EMBL" id="KKQ37996.1"/>
    </source>
</evidence>
<feature type="transmembrane region" description="Helical" evidence="1">
    <location>
        <begin position="416"/>
        <end position="434"/>
    </location>
</feature>
<feature type="transmembrane region" description="Helical" evidence="1">
    <location>
        <begin position="441"/>
        <end position="458"/>
    </location>
</feature>
<dbReference type="Pfam" id="PF10060">
    <property type="entry name" value="DUF2298"/>
    <property type="match status" value="1"/>
</dbReference>
<dbReference type="AlphaFoldDB" id="A0A0G0KBN0"/>
<organism evidence="2 3">
    <name type="scientific">Candidatus Roizmanbacteria bacterium GW2011_GWA2_37_7</name>
    <dbReference type="NCBI Taxonomy" id="1618481"/>
    <lineage>
        <taxon>Bacteria</taxon>
        <taxon>Candidatus Roizmaniibacteriota</taxon>
    </lineage>
</organism>
<feature type="transmembrane region" description="Helical" evidence="1">
    <location>
        <begin position="393"/>
        <end position="410"/>
    </location>
</feature>
<feature type="transmembrane region" description="Helical" evidence="1">
    <location>
        <begin position="530"/>
        <end position="550"/>
    </location>
</feature>
<sequence>MTWLMTIFGWYTYLLLLGILFVPVTTRIFKQFPDKGYPFAKTIGILVVSYTIYVCGLLKILPFTKESLMFILFLVAFTVYKLFGAEIRSFKKLSKKQLLLIGFEELLFIVSLIFLAIVRAQEPSIHGLEKFMDFGFIQSINKSTFFPPLDMWLSADPTHPAGYPINYYYFGHLTGAMLIKLSNVHPFIGYNLILATIFAQGMTLVFSLTGSIVHTIRNHAQKIEKLALVPTMLVGLLGSFIVNLAGNLHTIYIFTRGYPNEHPEPFWTRFQTPMEIQRTMDTTGKGFFESMVQNSQYWYPNATRFIPFTIHEFPSYSYVVADLHGHVFDIPFVLLTLALIMIFFLYKSSKKNGDNHHHKVFHWIERVLSYISQTFFKILSLKKHVSAMLDIKERLYAIAIGAMIAINFMTNAFDGPIYLLFTVIILVVIYRFSWKFIIQSATVLLSFLVFSFPFSAHFEPFATGIGINCSPDFLVNIKKFGPFLFEKGNCQVSSPWMMGVLWGFFWISGLLFVGYIMLKKRTKYILSPIEWLMFLVFGYGTFLLIVPEFIYAKDIYPGHFRANTMFKLGYQAFMIMGITSTIVAYILVRWQSRKKIIFLSVFFLAFSLVFLYPFLAFPSYYPGLYDKQTYIKDQNLDGLLWMNTQYPEDYELIAFINKTIPNQAVILEAQGDSYTDYNRISAFTGNPTVAGWWVHQWLWRGSSDVVGVRIPDIEALYQSEDPTLTRQLIDKYN</sequence>
<dbReference type="PANTHER" id="PTHR10790:SF51">
    <property type="entry name" value="TETRATRICOPEPTIDE REPEAT PROTEIN"/>
    <property type="match status" value="1"/>
</dbReference>
<dbReference type="Proteomes" id="UP000034471">
    <property type="component" value="Unassembled WGS sequence"/>
</dbReference>